<organism evidence="7 8">
    <name type="scientific">Lentisphaera profundi</name>
    <dbReference type="NCBI Taxonomy" id="1658616"/>
    <lineage>
        <taxon>Bacteria</taxon>
        <taxon>Pseudomonadati</taxon>
        <taxon>Lentisphaerota</taxon>
        <taxon>Lentisphaeria</taxon>
        <taxon>Lentisphaerales</taxon>
        <taxon>Lentisphaeraceae</taxon>
        <taxon>Lentisphaera</taxon>
    </lineage>
</organism>
<keyword evidence="8" id="KW-1185">Reference proteome</keyword>
<dbReference type="InterPro" id="IPR010538">
    <property type="entry name" value="DHOR"/>
</dbReference>
<evidence type="ECO:0000256" key="5">
    <source>
        <dbReference type="SAM" id="SignalP"/>
    </source>
</evidence>
<dbReference type="Pfam" id="PF06537">
    <property type="entry name" value="DHOR"/>
    <property type="match status" value="1"/>
</dbReference>
<feature type="signal peptide" evidence="5">
    <location>
        <begin position="1"/>
        <end position="18"/>
    </location>
</feature>
<accession>A0ABY7VZU6</accession>
<feature type="domain" description="Cytochrome c" evidence="6">
    <location>
        <begin position="316"/>
        <end position="448"/>
    </location>
</feature>
<dbReference type="RefSeq" id="WP_274154092.1">
    <property type="nucleotide sequence ID" value="NZ_CP117812.1"/>
</dbReference>
<dbReference type="PROSITE" id="PS51007">
    <property type="entry name" value="CYTC"/>
    <property type="match status" value="1"/>
</dbReference>
<evidence type="ECO:0000256" key="3">
    <source>
        <dbReference type="ARBA" id="ARBA00023004"/>
    </source>
</evidence>
<keyword evidence="5" id="KW-0732">Signal</keyword>
<name>A0ABY7VZU6_9BACT</name>
<evidence type="ECO:0000313" key="7">
    <source>
        <dbReference type="EMBL" id="WDE99232.1"/>
    </source>
</evidence>
<evidence type="ECO:0000256" key="4">
    <source>
        <dbReference type="PROSITE-ProRule" id="PRU00433"/>
    </source>
</evidence>
<reference evidence="7 8" key="1">
    <citation type="submission" date="2023-02" db="EMBL/GenBank/DDBJ databases">
        <title>Genome sequence of Lentisphaera profundi SAORIC-696.</title>
        <authorList>
            <person name="Kim e."/>
            <person name="Cho J.-C."/>
            <person name="Choi A."/>
            <person name="Kang I."/>
        </authorList>
    </citation>
    <scope>NUCLEOTIDE SEQUENCE [LARGE SCALE GENOMIC DNA]</scope>
    <source>
        <strain evidence="7 8">SAORIC-696</strain>
    </source>
</reference>
<dbReference type="InterPro" id="IPR009056">
    <property type="entry name" value="Cyt_c-like_dom"/>
</dbReference>
<dbReference type="Gene3D" id="1.10.760.10">
    <property type="entry name" value="Cytochrome c-like domain"/>
    <property type="match status" value="1"/>
</dbReference>
<keyword evidence="1 4" id="KW-0349">Heme</keyword>
<keyword evidence="3 4" id="KW-0408">Iron</keyword>
<dbReference type="InterPro" id="IPR036909">
    <property type="entry name" value="Cyt_c-like_dom_sf"/>
</dbReference>
<dbReference type="InterPro" id="IPR051395">
    <property type="entry name" value="Cytochrome_c_Peroxidase/MauG"/>
</dbReference>
<keyword evidence="2 4" id="KW-0479">Metal-binding</keyword>
<dbReference type="PANTHER" id="PTHR30600:SF4">
    <property type="entry name" value="CYTOCHROME C DOMAIN-CONTAINING PROTEIN"/>
    <property type="match status" value="1"/>
</dbReference>
<evidence type="ECO:0000313" key="8">
    <source>
        <dbReference type="Proteomes" id="UP001214250"/>
    </source>
</evidence>
<dbReference type="Proteomes" id="UP001214250">
    <property type="component" value="Chromosome 2"/>
</dbReference>
<dbReference type="PIRSF" id="PIRSF028099">
    <property type="entry name" value="DUF1111"/>
    <property type="match status" value="1"/>
</dbReference>
<feature type="chain" id="PRO_5045662232" evidence="5">
    <location>
        <begin position="19"/>
        <end position="448"/>
    </location>
</feature>
<sequence length="448" mass="50573">MRTRLTLVLLLLSCFIWAENSEKLGGDLTVYKESKYSFGMSAPNIPIKNLRDFAFGNRMFNTNWVTAPSSVPSLDGLGPLFNRVACSQCHLRDGRGRAPHDSNEMMNSMLVRMSAINEKGEVIDHPIYGGQLSDRAIQDLKAEARVRVSWHESQGQFADGQTYSLRKPQYKFEFFRGDAGEFLFSPRVTPAVYGLGLLEALDEKSILTHADPEDQDGDGISGKANYVWDAVSKSTQLGRFGLKANAPNLLHQNTGAANGDIGLTSKYFPKKNHQVIHKDLENHKRAGFDLSEEQARRLTLYIQSLGVPVRRNMDDEQAKQGEKFFKQINCQSCHVESFTTGKDHELEFLRNQQIFPYTDLLLHDMGADLADNRPDGLANGFEWRTPPLWGLGLHKMVNGNDYFLHDGRARTIEEAILWHGGEAEASRDAYKKLNKEERESLMKFLKSL</sequence>
<dbReference type="EMBL" id="CP117812">
    <property type="protein sequence ID" value="WDE99232.1"/>
    <property type="molecule type" value="Genomic_DNA"/>
</dbReference>
<evidence type="ECO:0000256" key="1">
    <source>
        <dbReference type="ARBA" id="ARBA00022617"/>
    </source>
</evidence>
<gene>
    <name evidence="7" type="ORF">PQO03_15460</name>
</gene>
<evidence type="ECO:0000259" key="6">
    <source>
        <dbReference type="PROSITE" id="PS51007"/>
    </source>
</evidence>
<evidence type="ECO:0000256" key="2">
    <source>
        <dbReference type="ARBA" id="ARBA00022723"/>
    </source>
</evidence>
<proteinExistence type="predicted"/>
<protein>
    <submittedName>
        <fullName evidence="7">Di-heme oxidoredictase family protein</fullName>
    </submittedName>
</protein>
<dbReference type="SUPFAM" id="SSF46626">
    <property type="entry name" value="Cytochrome c"/>
    <property type="match status" value="1"/>
</dbReference>
<dbReference type="PANTHER" id="PTHR30600">
    <property type="entry name" value="CYTOCHROME C PEROXIDASE-RELATED"/>
    <property type="match status" value="1"/>
</dbReference>